<dbReference type="SMART" id="SM00195">
    <property type="entry name" value="DSPc"/>
    <property type="match status" value="1"/>
</dbReference>
<dbReference type="Gene3D" id="2.60.200.20">
    <property type="match status" value="1"/>
</dbReference>
<dbReference type="PANTHER" id="PTHR10159:SF519">
    <property type="entry name" value="DUAL SPECIFICITY PROTEIN PHOSPHATASE MPK3"/>
    <property type="match status" value="1"/>
</dbReference>
<dbReference type="GO" id="GO:0017017">
    <property type="term" value="F:MAP kinase tyrosine/serine/threonine phosphatase activity"/>
    <property type="evidence" value="ECO:0007669"/>
    <property type="project" value="TreeGrafter"/>
</dbReference>
<dbReference type="GO" id="GO:0043409">
    <property type="term" value="P:negative regulation of MAPK cascade"/>
    <property type="evidence" value="ECO:0007669"/>
    <property type="project" value="TreeGrafter"/>
</dbReference>
<dbReference type="InterPro" id="IPR036873">
    <property type="entry name" value="Rhodanese-like_dom_sf"/>
</dbReference>
<dbReference type="SUPFAM" id="SSF52799">
    <property type="entry name" value="(Phosphotyrosine protein) phosphatases II"/>
    <property type="match status" value="1"/>
</dbReference>
<dbReference type="PROSITE" id="PS50006">
    <property type="entry name" value="FHA_DOMAIN"/>
    <property type="match status" value="1"/>
</dbReference>
<feature type="compositionally biased region" description="Basic and acidic residues" evidence="5">
    <location>
        <begin position="298"/>
        <end position="325"/>
    </location>
</feature>
<dbReference type="Proteomes" id="UP001485043">
    <property type="component" value="Unassembled WGS sequence"/>
</dbReference>
<keyword evidence="3" id="KW-0378">Hydrolase</keyword>
<dbReference type="PANTHER" id="PTHR10159">
    <property type="entry name" value="DUAL SPECIFICITY PROTEIN PHOSPHATASE"/>
    <property type="match status" value="1"/>
</dbReference>
<feature type="domain" description="Tyrosine-protein phosphatase" evidence="7">
    <location>
        <begin position="135"/>
        <end position="278"/>
    </location>
</feature>
<dbReference type="InterPro" id="IPR020422">
    <property type="entry name" value="TYR_PHOSPHATASE_DUAL_dom"/>
</dbReference>
<dbReference type="AlphaFoldDB" id="A0AAW1SYV9"/>
<dbReference type="PROSITE" id="PS50054">
    <property type="entry name" value="TYR_PHOSPHATASE_DUAL"/>
    <property type="match status" value="1"/>
</dbReference>
<dbReference type="GO" id="GO:0033550">
    <property type="term" value="F:MAP kinase tyrosine phosphatase activity"/>
    <property type="evidence" value="ECO:0007669"/>
    <property type="project" value="TreeGrafter"/>
</dbReference>
<protein>
    <recommendedName>
        <fullName evidence="2">protein-tyrosine-phosphatase</fullName>
        <ecNumber evidence="2">3.1.3.48</ecNumber>
    </recommendedName>
</protein>
<dbReference type="CDD" id="cd14498">
    <property type="entry name" value="DSP"/>
    <property type="match status" value="1"/>
</dbReference>
<dbReference type="EMBL" id="JALJOV010000745">
    <property type="protein sequence ID" value="KAK9861523.1"/>
    <property type="molecule type" value="Genomic_DNA"/>
</dbReference>
<evidence type="ECO:0000259" key="7">
    <source>
        <dbReference type="PROSITE" id="PS50054"/>
    </source>
</evidence>
<evidence type="ECO:0000259" key="8">
    <source>
        <dbReference type="PROSITE" id="PS50056"/>
    </source>
</evidence>
<comment type="similarity">
    <text evidence="1">Belongs to the protein-tyrosine phosphatase family. Non-receptor class dual specificity subfamily.</text>
</comment>
<evidence type="ECO:0000256" key="2">
    <source>
        <dbReference type="ARBA" id="ARBA00013064"/>
    </source>
</evidence>
<dbReference type="Pfam" id="PF00498">
    <property type="entry name" value="FHA"/>
    <property type="match status" value="1"/>
</dbReference>
<feature type="domain" description="Tyrosine specific protein phosphatases" evidence="8">
    <location>
        <begin position="195"/>
        <end position="266"/>
    </location>
</feature>
<dbReference type="EC" id="3.1.3.48" evidence="2"/>
<gene>
    <name evidence="9" type="ORF">WJX84_009942</name>
</gene>
<dbReference type="GO" id="GO:0005737">
    <property type="term" value="C:cytoplasm"/>
    <property type="evidence" value="ECO:0007669"/>
    <property type="project" value="TreeGrafter"/>
</dbReference>
<dbReference type="InterPro" id="IPR000340">
    <property type="entry name" value="Dual-sp_phosphatase_cat-dom"/>
</dbReference>
<dbReference type="InterPro" id="IPR029021">
    <property type="entry name" value="Prot-tyrosine_phosphatase-like"/>
</dbReference>
<evidence type="ECO:0000256" key="1">
    <source>
        <dbReference type="ARBA" id="ARBA00008601"/>
    </source>
</evidence>
<dbReference type="Gene3D" id="3.90.190.10">
    <property type="entry name" value="Protein tyrosine phosphatase superfamily"/>
    <property type="match status" value="1"/>
</dbReference>
<feature type="region of interest" description="Disordered" evidence="5">
    <location>
        <begin position="279"/>
        <end position="350"/>
    </location>
</feature>
<evidence type="ECO:0000256" key="4">
    <source>
        <dbReference type="ARBA" id="ARBA00022912"/>
    </source>
</evidence>
<dbReference type="InterPro" id="IPR000387">
    <property type="entry name" value="Tyr_Pase_dom"/>
</dbReference>
<evidence type="ECO:0000259" key="6">
    <source>
        <dbReference type="PROSITE" id="PS50006"/>
    </source>
</evidence>
<dbReference type="SUPFAM" id="SSF49879">
    <property type="entry name" value="SMAD/FHA domain"/>
    <property type="match status" value="1"/>
</dbReference>
<reference evidence="9 10" key="1">
    <citation type="journal article" date="2024" name="Nat. Commun.">
        <title>Phylogenomics reveals the evolutionary origins of lichenization in chlorophyte algae.</title>
        <authorList>
            <person name="Puginier C."/>
            <person name="Libourel C."/>
            <person name="Otte J."/>
            <person name="Skaloud P."/>
            <person name="Haon M."/>
            <person name="Grisel S."/>
            <person name="Petersen M."/>
            <person name="Berrin J.G."/>
            <person name="Delaux P.M."/>
            <person name="Dal Grande F."/>
            <person name="Keller J."/>
        </authorList>
    </citation>
    <scope>NUCLEOTIDE SEQUENCE [LARGE SCALE GENOMIC DNA]</scope>
    <source>
        <strain evidence="9 10">SAG 2523</strain>
    </source>
</reference>
<evidence type="ECO:0000256" key="3">
    <source>
        <dbReference type="ARBA" id="ARBA00022801"/>
    </source>
</evidence>
<dbReference type="PROSITE" id="PS50056">
    <property type="entry name" value="TYR_PHOSPHATASE_2"/>
    <property type="match status" value="1"/>
</dbReference>
<evidence type="ECO:0000256" key="5">
    <source>
        <dbReference type="SAM" id="MobiDB-lite"/>
    </source>
</evidence>
<dbReference type="GO" id="GO:0008330">
    <property type="term" value="F:protein tyrosine/threonine phosphatase activity"/>
    <property type="evidence" value="ECO:0007669"/>
    <property type="project" value="TreeGrafter"/>
</dbReference>
<feature type="domain" description="FHA" evidence="6">
    <location>
        <begin position="383"/>
        <end position="433"/>
    </location>
</feature>
<evidence type="ECO:0000313" key="9">
    <source>
        <dbReference type="EMBL" id="KAK9861523.1"/>
    </source>
</evidence>
<name>A0AAW1SYV9_9CHLO</name>
<sequence length="468" mass="51843">MDIRGVGVEEILRVFTACPLDIRTLVLDVRDQKAFKKLHVMQSFNIRLAANGKALLDYSKNTYSYRWSPDCWWDKHVVIYGEAPLKKDHPIVSYLIKDAHAKSVSYLKTTGFNGILDELPFVCTPSTKANATKRYPGIIAYKQLYLGSWDDASAPEQMAELGIKRVLTIHNSPEEVRFPASVKHLRLQLADVETQDISPLFATSFDFIEAGIHANEAVLVHCGHGASRSATLVIAYLMRKHSWTATKARQFCYERRSLVQPNDGFWRSLCALEGQLGLSHRSDPARTKRHRNGSKAGARPERDDRDGQNPGDRHRSQPSDERSSHAADQAPAKAAGLEGNGSVQQPGLEARVPSSSSLVLDVIKHGKSVGNLRLSLHLPNQRCIFGRIPTCDVMLEHGSISRQHAQLSTDAACHVFLSDLGSAHGTNLDGVWLRAKAPKLLAKGSKFKLGASTREYQVRELPYAAASR</sequence>
<dbReference type="SUPFAM" id="SSF52821">
    <property type="entry name" value="Rhodanese/Cell cycle control phosphatase"/>
    <property type="match status" value="1"/>
</dbReference>
<dbReference type="PROSITE" id="PS00383">
    <property type="entry name" value="TYR_PHOSPHATASE_1"/>
    <property type="match status" value="1"/>
</dbReference>
<accession>A0AAW1SYV9</accession>
<organism evidence="9 10">
    <name type="scientific">Apatococcus fuscideae</name>
    <dbReference type="NCBI Taxonomy" id="2026836"/>
    <lineage>
        <taxon>Eukaryota</taxon>
        <taxon>Viridiplantae</taxon>
        <taxon>Chlorophyta</taxon>
        <taxon>core chlorophytes</taxon>
        <taxon>Trebouxiophyceae</taxon>
        <taxon>Chlorellales</taxon>
        <taxon>Chlorellaceae</taxon>
        <taxon>Apatococcus</taxon>
    </lineage>
</organism>
<dbReference type="InterPro" id="IPR008984">
    <property type="entry name" value="SMAD_FHA_dom_sf"/>
</dbReference>
<dbReference type="Pfam" id="PF00782">
    <property type="entry name" value="DSPc"/>
    <property type="match status" value="1"/>
</dbReference>
<dbReference type="InterPro" id="IPR016130">
    <property type="entry name" value="Tyr_Pase_AS"/>
</dbReference>
<dbReference type="SMART" id="SM00240">
    <property type="entry name" value="FHA"/>
    <property type="match status" value="1"/>
</dbReference>
<dbReference type="InterPro" id="IPR000253">
    <property type="entry name" value="FHA_dom"/>
</dbReference>
<keyword evidence="4" id="KW-0904">Protein phosphatase</keyword>
<keyword evidence="10" id="KW-1185">Reference proteome</keyword>
<proteinExistence type="inferred from homology"/>
<evidence type="ECO:0000313" key="10">
    <source>
        <dbReference type="Proteomes" id="UP001485043"/>
    </source>
</evidence>
<comment type="caution">
    <text evidence="9">The sequence shown here is derived from an EMBL/GenBank/DDBJ whole genome shotgun (WGS) entry which is preliminary data.</text>
</comment>